<dbReference type="EMBL" id="CVRI01000036">
    <property type="protein sequence ID" value="CRK92926.1"/>
    <property type="molecule type" value="Genomic_DNA"/>
</dbReference>
<sequence>MITVNLDSDLFDLNDEFQLVKTNKQKSVKRQITKAFMTADKTVKRQALGGAYEIMNTLFAYQQKGVKKQKLPNFETK</sequence>
<dbReference type="Proteomes" id="UP000183832">
    <property type="component" value="Unassembled WGS sequence"/>
</dbReference>
<name>A0A1J1I259_9DIPT</name>
<dbReference type="AlphaFoldDB" id="A0A1J1I259"/>
<gene>
    <name evidence="1" type="ORF">CLUMA_CG006694</name>
</gene>
<accession>A0A1J1I259</accession>
<evidence type="ECO:0000313" key="1">
    <source>
        <dbReference type="EMBL" id="CRK92926.1"/>
    </source>
</evidence>
<protein>
    <submittedName>
        <fullName evidence="1">CLUMA_CG006694, isoform A</fullName>
    </submittedName>
</protein>
<reference evidence="1 2" key="1">
    <citation type="submission" date="2015-04" db="EMBL/GenBank/DDBJ databases">
        <authorList>
            <person name="Syromyatnikov M.Y."/>
            <person name="Popov V.N."/>
        </authorList>
    </citation>
    <scope>NUCLEOTIDE SEQUENCE [LARGE SCALE GENOMIC DNA]</scope>
</reference>
<keyword evidence="2" id="KW-1185">Reference proteome</keyword>
<organism evidence="1 2">
    <name type="scientific">Clunio marinus</name>
    <dbReference type="NCBI Taxonomy" id="568069"/>
    <lineage>
        <taxon>Eukaryota</taxon>
        <taxon>Metazoa</taxon>
        <taxon>Ecdysozoa</taxon>
        <taxon>Arthropoda</taxon>
        <taxon>Hexapoda</taxon>
        <taxon>Insecta</taxon>
        <taxon>Pterygota</taxon>
        <taxon>Neoptera</taxon>
        <taxon>Endopterygota</taxon>
        <taxon>Diptera</taxon>
        <taxon>Nematocera</taxon>
        <taxon>Chironomoidea</taxon>
        <taxon>Chironomidae</taxon>
        <taxon>Clunio</taxon>
    </lineage>
</organism>
<proteinExistence type="predicted"/>
<evidence type="ECO:0000313" key="2">
    <source>
        <dbReference type="Proteomes" id="UP000183832"/>
    </source>
</evidence>